<sequence>MLIKSLITEFQKFGYHSDFTPFFIFIFILYLVITLFDTNKIIKGIKKSDVYLKSFIFILVTILMTIFILALNYIIWLKIPKDKEIMFIYFYLFLFVLSSILFLVFSLIFSSYEKSKVFYNLTQKSKFDYNTSKEIAKKEYDIIKTISLKYNESKQVGDKSIFTKEKNKEKAQKDEIKNLKKKNFKILRVTQIYLHLLRSLYFISILFNSVLILSMINTGFDYVLTFLVCSISVIQILTCITTANNMYNYDHLKNYSINDNKSK</sequence>
<accession>A0A0D6XSP2</accession>
<evidence type="ECO:0000313" key="5">
    <source>
        <dbReference type="Proteomes" id="UP000254100"/>
    </source>
</evidence>
<dbReference type="STRING" id="569857.TP70_00005"/>
<feature type="transmembrane region" description="Helical" evidence="1">
    <location>
        <begin position="88"/>
        <end position="109"/>
    </location>
</feature>
<gene>
    <name evidence="3" type="ORF">NCTC13832_00111</name>
    <name evidence="2" type="ORF">TP70_00005</name>
</gene>
<keyword evidence="4" id="KW-1185">Reference proteome</keyword>
<reference evidence="2 4" key="1">
    <citation type="submission" date="2015-01" db="EMBL/GenBank/DDBJ databases">
        <authorList>
            <person name="Guo J."/>
        </authorList>
    </citation>
    <scope>NUCLEOTIDE SEQUENCE [LARGE SCALE GENOMIC DNA]</scope>
    <source>
        <strain evidence="2 4">DSM 22147</strain>
    </source>
</reference>
<feature type="transmembrane region" description="Helical" evidence="1">
    <location>
        <begin position="192"/>
        <end position="216"/>
    </location>
</feature>
<dbReference type="EMBL" id="UHDT01000001">
    <property type="protein sequence ID" value="SUM56479.1"/>
    <property type="molecule type" value="Genomic_DNA"/>
</dbReference>
<reference evidence="3 5" key="2">
    <citation type="submission" date="2018-06" db="EMBL/GenBank/DDBJ databases">
        <authorList>
            <consortium name="Pathogen Informatics"/>
            <person name="Doyle S."/>
        </authorList>
    </citation>
    <scope>NUCLEOTIDE SEQUENCE [LARGE SCALE GENOMIC DNA]</scope>
    <source>
        <strain evidence="3 5">NCTC13832</strain>
    </source>
</reference>
<keyword evidence="1" id="KW-0812">Transmembrane</keyword>
<dbReference type="RefSeq" id="WP_044358441.1">
    <property type="nucleotide sequence ID" value="NZ_JXWY01000001.1"/>
</dbReference>
<dbReference type="AlphaFoldDB" id="A0A0D6XSP2"/>
<organism evidence="3 5">
    <name type="scientific">Staphylococcus microti</name>
    <dbReference type="NCBI Taxonomy" id="569857"/>
    <lineage>
        <taxon>Bacteria</taxon>
        <taxon>Bacillati</taxon>
        <taxon>Bacillota</taxon>
        <taxon>Bacilli</taxon>
        <taxon>Bacillales</taxon>
        <taxon>Staphylococcaceae</taxon>
        <taxon>Staphylococcus</taxon>
    </lineage>
</organism>
<evidence type="ECO:0000313" key="2">
    <source>
        <dbReference type="EMBL" id="KIX91849.1"/>
    </source>
</evidence>
<dbReference type="Proteomes" id="UP000254100">
    <property type="component" value="Unassembled WGS sequence"/>
</dbReference>
<name>A0A0D6XSP2_9STAP</name>
<evidence type="ECO:0000313" key="4">
    <source>
        <dbReference type="Proteomes" id="UP000032366"/>
    </source>
</evidence>
<protein>
    <submittedName>
        <fullName evidence="3">Uncharacterized protein</fullName>
    </submittedName>
</protein>
<feature type="transmembrane region" description="Helical" evidence="1">
    <location>
        <begin position="50"/>
        <end position="76"/>
    </location>
</feature>
<keyword evidence="1" id="KW-0472">Membrane</keyword>
<evidence type="ECO:0000256" key="1">
    <source>
        <dbReference type="SAM" id="Phobius"/>
    </source>
</evidence>
<keyword evidence="1" id="KW-1133">Transmembrane helix</keyword>
<feature type="transmembrane region" description="Helical" evidence="1">
    <location>
        <begin position="222"/>
        <end position="243"/>
    </location>
</feature>
<dbReference type="OrthoDB" id="10019454at2"/>
<proteinExistence type="predicted"/>
<evidence type="ECO:0000313" key="3">
    <source>
        <dbReference type="EMBL" id="SUM56479.1"/>
    </source>
</evidence>
<dbReference type="EMBL" id="JXWY01000001">
    <property type="protein sequence ID" value="KIX91849.1"/>
    <property type="molecule type" value="Genomic_DNA"/>
</dbReference>
<feature type="transmembrane region" description="Helical" evidence="1">
    <location>
        <begin position="20"/>
        <end position="38"/>
    </location>
</feature>
<dbReference type="Proteomes" id="UP000032366">
    <property type="component" value="Unassembled WGS sequence"/>
</dbReference>